<sequence length="38" mass="4101">MRVTLTVLAFSFMITACTTLQGINETLRGDGVPYIPGI</sequence>
<organism evidence="1">
    <name type="scientific">marine metagenome</name>
    <dbReference type="NCBI Taxonomy" id="408172"/>
    <lineage>
        <taxon>unclassified sequences</taxon>
        <taxon>metagenomes</taxon>
        <taxon>ecological metagenomes</taxon>
    </lineage>
</organism>
<dbReference type="EMBL" id="UINC01066995">
    <property type="protein sequence ID" value="SVB98243.1"/>
    <property type="molecule type" value="Genomic_DNA"/>
</dbReference>
<name>A0A382IH75_9ZZZZ</name>
<protein>
    <submittedName>
        <fullName evidence="1">Uncharacterized protein</fullName>
    </submittedName>
</protein>
<evidence type="ECO:0000313" key="1">
    <source>
        <dbReference type="EMBL" id="SVB98243.1"/>
    </source>
</evidence>
<gene>
    <name evidence="1" type="ORF">METZ01_LOCUS251097</name>
</gene>
<dbReference type="PROSITE" id="PS51257">
    <property type="entry name" value="PROKAR_LIPOPROTEIN"/>
    <property type="match status" value="1"/>
</dbReference>
<proteinExistence type="predicted"/>
<reference evidence="1" key="1">
    <citation type="submission" date="2018-05" db="EMBL/GenBank/DDBJ databases">
        <authorList>
            <person name="Lanie J.A."/>
            <person name="Ng W.-L."/>
            <person name="Kazmierczak K.M."/>
            <person name="Andrzejewski T.M."/>
            <person name="Davidsen T.M."/>
            <person name="Wayne K.J."/>
            <person name="Tettelin H."/>
            <person name="Glass J.I."/>
            <person name="Rusch D."/>
            <person name="Podicherti R."/>
            <person name="Tsui H.-C.T."/>
            <person name="Winkler M.E."/>
        </authorList>
    </citation>
    <scope>NUCLEOTIDE SEQUENCE</scope>
</reference>
<dbReference type="AlphaFoldDB" id="A0A382IH75"/>
<accession>A0A382IH75</accession>